<dbReference type="InterPro" id="IPR008269">
    <property type="entry name" value="Lon_proteolytic"/>
</dbReference>
<dbReference type="InterPro" id="IPR014721">
    <property type="entry name" value="Ribsml_uS5_D2-typ_fold_subgr"/>
</dbReference>
<dbReference type="Gene3D" id="3.30.230.10">
    <property type="match status" value="1"/>
</dbReference>
<dbReference type="GO" id="GO:0006515">
    <property type="term" value="P:protein quality control for misfolded or incompletely synthesized proteins"/>
    <property type="evidence" value="ECO:0007669"/>
    <property type="project" value="TreeGrafter"/>
</dbReference>
<dbReference type="PRINTS" id="PR00830">
    <property type="entry name" value="ENDOLAPTASE"/>
</dbReference>
<dbReference type="InterPro" id="IPR027417">
    <property type="entry name" value="P-loop_NTPase"/>
</dbReference>
<dbReference type="GO" id="GO:0016887">
    <property type="term" value="F:ATP hydrolysis activity"/>
    <property type="evidence" value="ECO:0007669"/>
    <property type="project" value="InterPro"/>
</dbReference>
<keyword evidence="2" id="KW-0378">Hydrolase</keyword>
<keyword evidence="1" id="KW-0645">Protease</keyword>
<dbReference type="PANTHER" id="PTHR43718:SF2">
    <property type="entry name" value="LON PROTEASE HOMOLOG, MITOCHONDRIAL"/>
    <property type="match status" value="1"/>
</dbReference>
<evidence type="ECO:0000256" key="3">
    <source>
        <dbReference type="SAM" id="Coils"/>
    </source>
</evidence>
<reference evidence="6" key="1">
    <citation type="submission" date="2022-11" db="EMBL/GenBank/DDBJ databases">
        <title>Genomics discovery of giant fungal viruses from subsurface oceanic crustal fluids.</title>
        <authorList>
            <person name="Bhattacharjee A.S."/>
            <person name="Schulz F."/>
            <person name="Woyke T."/>
            <person name="Orcutt B.N."/>
            <person name="Matinez Martinez J."/>
        </authorList>
    </citation>
    <scope>NUCLEOTIDE SEQUENCE</scope>
    <source>
        <strain evidence="5">VSAG1.JdFR</strain>
        <strain evidence="6">VSAG8.JdFR</strain>
    </source>
</reference>
<dbReference type="SMART" id="SM00382">
    <property type="entry name" value="AAA"/>
    <property type="match status" value="1"/>
</dbReference>
<keyword evidence="3" id="KW-0175">Coiled coil</keyword>
<proteinExistence type="predicted"/>
<dbReference type="Gene3D" id="1.10.8.60">
    <property type="match status" value="1"/>
</dbReference>
<evidence type="ECO:0000313" key="6">
    <source>
        <dbReference type="EMBL" id="UZT29102.1"/>
    </source>
</evidence>
<protein>
    <recommendedName>
        <fullName evidence="4">Lon proteolytic domain-containing protein</fullName>
    </recommendedName>
</protein>
<keyword evidence="2" id="KW-0720">Serine protease</keyword>
<dbReference type="InterPro" id="IPR003593">
    <property type="entry name" value="AAA+_ATPase"/>
</dbReference>
<dbReference type="Pfam" id="PF05362">
    <property type="entry name" value="Lon_C"/>
    <property type="match status" value="1"/>
</dbReference>
<sequence>MQKKQKLLIKEKINILKNIITNNINALEKYRNLDIIGSSNFHLSNCSYEKLYNELEFLENNIEIKDLLQSLQKIVNEISSLVMQHGSNNMSDLISITIGNSYLQKLLTSSYREKFIIINKFLSPISYQIINWKNNKTLDNAKDSKEINKNNAINKNNEVNKNNIALDNSKDSNEINKNNEILNENIKNKTIENEEEHTKYDKKNSINKNKIVNEKIIINEADDLECLDLGRQTQAFIKKVYGVNVILHDNNNERTLIVSCLSTNINLSCISSDFIKNSISAILENKPSDCQFHTETWDNYFKSLTLKDILIFNENQLYDKFIGYIYQINMLKQNNINEIINEFVGNDSFTQRKTLILLLLYSQNNDFKFIANLLFDLLNNETPNFIDNSEQNIIYNSLPYYCKLFFNEAIKETIKYTNKLSSFDKNKIPYEQQICLMKTKDYVKEKAMTKLKEIQSKSDESSSKAKQFLEGLLKIPFGTYIYEEIFNVKYEIQNIFNLFLNYYKNNEELFLKHDIIIDKYKENYSNNQILNIINYIQNKLKIKSNNEESDNTTIDYDNLINNQENNKKDEKYNLLIYIYNFIISKFKKAELQNYCKVINNLIKDNSLNFLKIKYSGKSNDIIKKNIYEFFDYLLINNLVYIIDLILEEHKSDNYDKIIENNDKIIENNEQTTHSLKSNLSVNSLNEIEELFNSNNYKEQISINNPNLSNKNLLVSLDSELKNVKIKKSPSSQSLASIASAASKNNLECPIKNSNCLTNNSYIKTITNYNSSIKDYLKGVNKILDESIYGHKKAKLQIERIIGQWINGENKGYCFGFEGPPGTGKTSLAKKGIANCLINAKGESRPFAFIAIGGSSNSSILDGHNYTYMGSTWGKLVDILMEKKCMNPIIFIDEIDKVSKTEQGKEIIGILTHLVDSTQNDTFQDKYFSGIDIDLSKVLFIFSYNDVEKIDKILLDRIHRIKFDHLTIHDKTVIVKDFLLPEMTKQIGLEDAVIIEDEAIKFLVNNFTCESGVRKLKELLFEIVSQINLDLLKNKEDTIIDFPIIINVVKIKEIFSDRIFIRKTKINEESKIGIINGLWANSVGQGGILHIECQFYATGTLLDLKLTGMQGDVMKESMNVAKSLCYYLLTEDEINNINKFFERTKNQGIHVHVPEGATPKDGPSAGTAITMAIYSLITGKKINNTFAITGEINLQGKVTSIGGLELKIIGGLEAGVTNFIYPKDNNYDFKLFLDKYKDKICLDNITFYEVSNIKEVIDLVITI</sequence>
<dbReference type="EMBL" id="OP765507">
    <property type="protein sequence ID" value="UZT28958.1"/>
    <property type="molecule type" value="Genomic_DNA"/>
</dbReference>
<dbReference type="EMBL" id="OP765584">
    <property type="protein sequence ID" value="UZT29102.1"/>
    <property type="molecule type" value="Genomic_DNA"/>
</dbReference>
<dbReference type="GO" id="GO:0004252">
    <property type="term" value="F:serine-type endopeptidase activity"/>
    <property type="evidence" value="ECO:0007669"/>
    <property type="project" value="InterPro"/>
</dbReference>
<dbReference type="Gene3D" id="3.40.50.300">
    <property type="entry name" value="P-loop containing nucleotide triphosphate hydrolases"/>
    <property type="match status" value="1"/>
</dbReference>
<dbReference type="PANTHER" id="PTHR43718">
    <property type="entry name" value="LON PROTEASE"/>
    <property type="match status" value="1"/>
</dbReference>
<feature type="domain" description="Lon proteolytic" evidence="4">
    <location>
        <begin position="1068"/>
        <end position="1262"/>
    </location>
</feature>
<name>A0A9E8JZ80_9VIRU</name>
<dbReference type="GO" id="GO:0005524">
    <property type="term" value="F:ATP binding"/>
    <property type="evidence" value="ECO:0007669"/>
    <property type="project" value="InterPro"/>
</dbReference>
<dbReference type="SUPFAM" id="SSF54211">
    <property type="entry name" value="Ribosomal protein S5 domain 2-like"/>
    <property type="match status" value="1"/>
</dbReference>
<evidence type="ECO:0000256" key="2">
    <source>
        <dbReference type="ARBA" id="ARBA00022825"/>
    </source>
</evidence>
<evidence type="ECO:0000256" key="1">
    <source>
        <dbReference type="ARBA" id="ARBA00022670"/>
    </source>
</evidence>
<dbReference type="SUPFAM" id="SSF52540">
    <property type="entry name" value="P-loop containing nucleoside triphosphate hydrolases"/>
    <property type="match status" value="1"/>
</dbReference>
<accession>A0A9E8JZ80</accession>
<dbReference type="GO" id="GO:0004176">
    <property type="term" value="F:ATP-dependent peptidase activity"/>
    <property type="evidence" value="ECO:0007669"/>
    <property type="project" value="InterPro"/>
</dbReference>
<dbReference type="InterPro" id="IPR003959">
    <property type="entry name" value="ATPase_AAA_core"/>
</dbReference>
<feature type="coiled-coil region" evidence="3">
    <location>
        <begin position="142"/>
        <end position="192"/>
    </location>
</feature>
<evidence type="ECO:0000259" key="4">
    <source>
        <dbReference type="PROSITE" id="PS51786"/>
    </source>
</evidence>
<evidence type="ECO:0000313" key="5">
    <source>
        <dbReference type="EMBL" id="UZT28958.1"/>
    </source>
</evidence>
<organism evidence="6">
    <name type="scientific">Nucleocytoviricota sp</name>
    <dbReference type="NCBI Taxonomy" id="2809609"/>
    <lineage>
        <taxon>Viruses</taxon>
        <taxon>Varidnaviria</taxon>
        <taxon>Bamfordvirae</taxon>
        <taxon>Nucleocytoviricota</taxon>
    </lineage>
</organism>
<dbReference type="InterPro" id="IPR027065">
    <property type="entry name" value="Lon_Prtase"/>
</dbReference>
<dbReference type="InterPro" id="IPR020568">
    <property type="entry name" value="Ribosomal_Su5_D2-typ_SF"/>
</dbReference>
<dbReference type="PROSITE" id="PS51786">
    <property type="entry name" value="LON_PROTEOLYTIC"/>
    <property type="match status" value="1"/>
</dbReference>
<dbReference type="Pfam" id="PF00004">
    <property type="entry name" value="AAA"/>
    <property type="match status" value="1"/>
</dbReference>